<comment type="caution">
    <text evidence="3">The sequence shown here is derived from an EMBL/GenBank/DDBJ whole genome shotgun (WGS) entry which is preliminary data.</text>
</comment>
<dbReference type="Proteomes" id="UP001631957">
    <property type="component" value="Unassembled WGS sequence"/>
</dbReference>
<feature type="region of interest" description="Disordered" evidence="1">
    <location>
        <begin position="46"/>
        <end position="82"/>
    </location>
</feature>
<organism evidence="3 4">
    <name type="scientific">Streptomyces niveiscabiei</name>
    <dbReference type="NCBI Taxonomy" id="164115"/>
    <lineage>
        <taxon>Bacteria</taxon>
        <taxon>Bacillati</taxon>
        <taxon>Actinomycetota</taxon>
        <taxon>Actinomycetes</taxon>
        <taxon>Kitasatosporales</taxon>
        <taxon>Streptomycetaceae</taxon>
        <taxon>Streptomyces</taxon>
    </lineage>
</organism>
<dbReference type="RefSeq" id="WP_409122580.1">
    <property type="nucleotide sequence ID" value="NZ_JBJVNI010000016.1"/>
</dbReference>
<evidence type="ECO:0000256" key="1">
    <source>
        <dbReference type="SAM" id="MobiDB-lite"/>
    </source>
</evidence>
<keyword evidence="2" id="KW-0472">Membrane</keyword>
<keyword evidence="2" id="KW-0812">Transmembrane</keyword>
<gene>
    <name evidence="3" type="ORF">ACKI18_29200</name>
</gene>
<sequence>MDDTVIISILAMAGVISVLLFALKGLLDQFPDLIDSASRTRDAWRRFRNSDAASSGQTPRRPSRREDSGAAQQAEEDSAHEP</sequence>
<dbReference type="EMBL" id="JBJVNI010000016">
    <property type="protein sequence ID" value="MFM9612768.1"/>
    <property type="molecule type" value="Genomic_DNA"/>
</dbReference>
<evidence type="ECO:0000256" key="2">
    <source>
        <dbReference type="SAM" id="Phobius"/>
    </source>
</evidence>
<reference evidence="3 4" key="1">
    <citation type="submission" date="2024-12" db="EMBL/GenBank/DDBJ databases">
        <title>Forecasting of Potato common scab and diversities of Pathogenic streptomyces spp. in china.</title>
        <authorList>
            <person name="Handique U."/>
            <person name="Wu J."/>
        </authorList>
    </citation>
    <scope>NUCLEOTIDE SEQUENCE [LARGE SCALE GENOMIC DNA]</scope>
    <source>
        <strain evidence="3 4">ZRIMU1530</strain>
    </source>
</reference>
<accession>A0ABW9HZ93</accession>
<name>A0ABW9HZ93_9ACTN</name>
<feature type="compositionally biased region" description="Polar residues" evidence="1">
    <location>
        <begin position="51"/>
        <end position="60"/>
    </location>
</feature>
<evidence type="ECO:0000313" key="4">
    <source>
        <dbReference type="Proteomes" id="UP001631957"/>
    </source>
</evidence>
<proteinExistence type="predicted"/>
<evidence type="ECO:0008006" key="5">
    <source>
        <dbReference type="Google" id="ProtNLM"/>
    </source>
</evidence>
<feature type="transmembrane region" description="Helical" evidence="2">
    <location>
        <begin position="6"/>
        <end position="27"/>
    </location>
</feature>
<protein>
    <recommendedName>
        <fullName evidence="5">Secreted protein</fullName>
    </recommendedName>
</protein>
<keyword evidence="4" id="KW-1185">Reference proteome</keyword>
<evidence type="ECO:0000313" key="3">
    <source>
        <dbReference type="EMBL" id="MFM9612768.1"/>
    </source>
</evidence>
<keyword evidence="2" id="KW-1133">Transmembrane helix</keyword>